<evidence type="ECO:0000313" key="1">
    <source>
        <dbReference type="EMBL" id="TGC10965.1"/>
    </source>
</evidence>
<keyword evidence="2" id="KW-1185">Reference proteome</keyword>
<dbReference type="RefSeq" id="WP_135388514.1">
    <property type="nucleotide sequence ID" value="NZ_PGGK01000002.1"/>
</dbReference>
<reference evidence="1 2" key="1">
    <citation type="submission" date="2017-11" db="EMBL/GenBank/DDBJ databases">
        <title>Isolation and Characterization of Methanogenic Archaea from Saline Meromictic Lake at Siberia.</title>
        <authorList>
            <person name="Shen Y."/>
            <person name="Huang H.-H."/>
            <person name="Lai M.-C."/>
            <person name="Chen S.-C."/>
        </authorList>
    </citation>
    <scope>NUCLEOTIDE SEQUENCE [LARGE SCALE GENOMIC DNA]</scope>
    <source>
        <strain evidence="1 2">SY-01</strain>
    </source>
</reference>
<accession>A0A4E0Q1J4</accession>
<dbReference type="AlphaFoldDB" id="A0A4E0Q1J4"/>
<sequence>MACISDLPFEILLKGGTPAQCEALVREKSDEMYHVPGGYTIRGVMLKGDSIPIGVKGDEIFFQYIKPCFGLFVLRLPDAADEIERLHSRFGKE</sequence>
<name>A0A4E0Q1J4_9EURY</name>
<gene>
    <name evidence="1" type="ORF">CUN85_02085</name>
</gene>
<organism evidence="1 2">
    <name type="scientific">Methanolobus halotolerans</name>
    <dbReference type="NCBI Taxonomy" id="2052935"/>
    <lineage>
        <taxon>Archaea</taxon>
        <taxon>Methanobacteriati</taxon>
        <taxon>Methanobacteriota</taxon>
        <taxon>Stenosarchaea group</taxon>
        <taxon>Methanomicrobia</taxon>
        <taxon>Methanosarcinales</taxon>
        <taxon>Methanosarcinaceae</taxon>
        <taxon>Methanolobus</taxon>
    </lineage>
</organism>
<dbReference type="InterPro" id="IPR012031">
    <property type="entry name" value="MTH0776-like"/>
</dbReference>
<dbReference type="EMBL" id="PGGK01000002">
    <property type="protein sequence ID" value="TGC10965.1"/>
    <property type="molecule type" value="Genomic_DNA"/>
</dbReference>
<dbReference type="Pfam" id="PF08979">
    <property type="entry name" value="DUF1894"/>
    <property type="match status" value="1"/>
</dbReference>
<proteinExistence type="predicted"/>
<evidence type="ECO:0008006" key="3">
    <source>
        <dbReference type="Google" id="ProtNLM"/>
    </source>
</evidence>
<dbReference type="Proteomes" id="UP000297295">
    <property type="component" value="Unassembled WGS sequence"/>
</dbReference>
<evidence type="ECO:0000313" key="2">
    <source>
        <dbReference type="Proteomes" id="UP000297295"/>
    </source>
</evidence>
<protein>
    <recommendedName>
        <fullName evidence="3">DUF1894 domain-containing protein</fullName>
    </recommendedName>
</protein>
<dbReference type="OrthoDB" id="109565at2157"/>
<comment type="caution">
    <text evidence="1">The sequence shown here is derived from an EMBL/GenBank/DDBJ whole genome shotgun (WGS) entry which is preliminary data.</text>
</comment>